<comment type="caution">
    <text evidence="8">The sequence shown here is derived from an EMBL/GenBank/DDBJ whole genome shotgun (WGS) entry which is preliminary data.</text>
</comment>
<proteinExistence type="predicted"/>
<evidence type="ECO:0000313" key="8">
    <source>
        <dbReference type="EMBL" id="CAH0482150.1"/>
    </source>
</evidence>
<organism evidence="8 9">
    <name type="scientific">Peronospora belbahrii</name>
    <dbReference type="NCBI Taxonomy" id="622444"/>
    <lineage>
        <taxon>Eukaryota</taxon>
        <taxon>Sar</taxon>
        <taxon>Stramenopiles</taxon>
        <taxon>Oomycota</taxon>
        <taxon>Peronosporomycetes</taxon>
        <taxon>Peronosporales</taxon>
        <taxon>Peronosporaceae</taxon>
        <taxon>Peronospora</taxon>
    </lineage>
</organism>
<dbReference type="InterPro" id="IPR017907">
    <property type="entry name" value="Znf_RING_CS"/>
</dbReference>
<keyword evidence="2" id="KW-0479">Metal-binding</keyword>
<dbReference type="GO" id="GO:0008270">
    <property type="term" value="F:zinc ion binding"/>
    <property type="evidence" value="ECO:0007669"/>
    <property type="project" value="UniProtKB-KW"/>
</dbReference>
<dbReference type="EMBL" id="CAKKTJ010000333">
    <property type="protein sequence ID" value="CAH0482150.1"/>
    <property type="molecule type" value="Genomic_DNA"/>
</dbReference>
<name>A0AAU9L9F5_9STRA</name>
<dbReference type="PROSITE" id="PS00518">
    <property type="entry name" value="ZF_RING_1"/>
    <property type="match status" value="1"/>
</dbReference>
<dbReference type="InterPro" id="IPR018957">
    <property type="entry name" value="Znf_C3HC4_RING-type"/>
</dbReference>
<dbReference type="PROSITE" id="PS50089">
    <property type="entry name" value="ZF_RING_2"/>
    <property type="match status" value="1"/>
</dbReference>
<dbReference type="PANTHER" id="PTHR45893">
    <property type="entry name" value="POLYCOMB GROUP RING FINGER PROTEIN"/>
    <property type="match status" value="1"/>
</dbReference>
<gene>
    <name evidence="8" type="ORF">PBS003_LOCUS8746</name>
</gene>
<dbReference type="InterPro" id="IPR001841">
    <property type="entry name" value="Znf_RING"/>
</dbReference>
<keyword evidence="5" id="KW-0539">Nucleus</keyword>
<dbReference type="Proteomes" id="UP001160483">
    <property type="component" value="Unassembled WGS sequence"/>
</dbReference>
<keyword evidence="4" id="KW-0862">Zinc</keyword>
<dbReference type="AlphaFoldDB" id="A0AAU9L9F5"/>
<dbReference type="InterPro" id="IPR051507">
    <property type="entry name" value="PcG_RING_finger"/>
</dbReference>
<evidence type="ECO:0000256" key="6">
    <source>
        <dbReference type="PROSITE-ProRule" id="PRU00175"/>
    </source>
</evidence>
<dbReference type="InterPro" id="IPR032443">
    <property type="entry name" value="RAWUL"/>
</dbReference>
<dbReference type="SUPFAM" id="SSF57850">
    <property type="entry name" value="RING/U-box"/>
    <property type="match status" value="1"/>
</dbReference>
<dbReference type="Pfam" id="PF16207">
    <property type="entry name" value="RAWUL"/>
    <property type="match status" value="1"/>
</dbReference>
<accession>A0AAU9L9F5</accession>
<sequence>MTTVHHCHIRHLAMMRRYLETLTTQLNIEVQELQARRHYALEQLEGLSNQSRCNCEREEILLPPTQPTAEPKAESQFLRNASWQLKPTESKGSETKSLRSHYLMAATSPSSSTALTPSLSNASCNHLFVEARTETLYMTDINEFFICKLCKGYYRDPYTAKECLHTFCHGCIRGFYLHTPSCTCPTCDVDLGAKPWIQFIPDPAMKELSEKYLPDYRAAEEREERLFYAKFGIKRKQPDTPCKNRQSASKLGRALGPSSPGHMIQFELHPQRSPDVPLFLLLGELKAPCMNTQSFFKVMYLRKYLAKKLNILKPEEIEILCNGTVVGPEYSLEFIRRTRWKDDSKMILEYRRQIVAS</sequence>
<dbReference type="Gene3D" id="3.10.20.90">
    <property type="entry name" value="Phosphatidylinositol 3-kinase Catalytic Subunit, Chain A, domain 1"/>
    <property type="match status" value="1"/>
</dbReference>
<protein>
    <recommendedName>
        <fullName evidence="7">RING-type domain-containing protein</fullName>
    </recommendedName>
</protein>
<dbReference type="InterPro" id="IPR013083">
    <property type="entry name" value="Znf_RING/FYVE/PHD"/>
</dbReference>
<evidence type="ECO:0000256" key="2">
    <source>
        <dbReference type="ARBA" id="ARBA00022723"/>
    </source>
</evidence>
<feature type="domain" description="RING-type" evidence="7">
    <location>
        <begin position="147"/>
        <end position="188"/>
    </location>
</feature>
<dbReference type="GO" id="GO:0005634">
    <property type="term" value="C:nucleus"/>
    <property type="evidence" value="ECO:0007669"/>
    <property type="project" value="UniProtKB-SubCell"/>
</dbReference>
<evidence type="ECO:0000256" key="3">
    <source>
        <dbReference type="ARBA" id="ARBA00022771"/>
    </source>
</evidence>
<evidence type="ECO:0000313" key="9">
    <source>
        <dbReference type="Proteomes" id="UP001160483"/>
    </source>
</evidence>
<reference evidence="8" key="1">
    <citation type="submission" date="2021-11" db="EMBL/GenBank/DDBJ databases">
        <authorList>
            <person name="Islam A."/>
            <person name="Islam S."/>
            <person name="Flora M.S."/>
            <person name="Rahman M."/>
            <person name="Ziaur R.M."/>
            <person name="Epstein J.H."/>
            <person name="Hassan M."/>
            <person name="Klassen M."/>
            <person name="Woodard K."/>
            <person name="Webb A."/>
            <person name="Webby R.J."/>
            <person name="El Zowalaty M.E."/>
        </authorList>
    </citation>
    <scope>NUCLEOTIDE SEQUENCE</scope>
    <source>
        <strain evidence="8">Pbs3</strain>
    </source>
</reference>
<dbReference type="Pfam" id="PF00097">
    <property type="entry name" value="zf-C3HC4"/>
    <property type="match status" value="1"/>
</dbReference>
<evidence type="ECO:0000256" key="5">
    <source>
        <dbReference type="ARBA" id="ARBA00023242"/>
    </source>
</evidence>
<dbReference type="Gene3D" id="3.30.40.10">
    <property type="entry name" value="Zinc/RING finger domain, C3HC4 (zinc finger)"/>
    <property type="match status" value="1"/>
</dbReference>
<comment type="subcellular location">
    <subcellularLocation>
        <location evidence="1">Nucleus</location>
    </subcellularLocation>
</comment>
<evidence type="ECO:0000256" key="4">
    <source>
        <dbReference type="ARBA" id="ARBA00022833"/>
    </source>
</evidence>
<keyword evidence="3 6" id="KW-0863">Zinc-finger</keyword>
<evidence type="ECO:0000256" key="1">
    <source>
        <dbReference type="ARBA" id="ARBA00004123"/>
    </source>
</evidence>
<evidence type="ECO:0000259" key="7">
    <source>
        <dbReference type="PROSITE" id="PS50089"/>
    </source>
</evidence>